<dbReference type="SUPFAM" id="SSF48008">
    <property type="entry name" value="GntR ligand-binding domain-like"/>
    <property type="match status" value="1"/>
</dbReference>
<evidence type="ECO:0000259" key="4">
    <source>
        <dbReference type="PROSITE" id="PS50949"/>
    </source>
</evidence>
<dbReference type="InterPro" id="IPR036390">
    <property type="entry name" value="WH_DNA-bd_sf"/>
</dbReference>
<keyword evidence="6" id="KW-1185">Reference proteome</keyword>
<dbReference type="InterPro" id="IPR036388">
    <property type="entry name" value="WH-like_DNA-bd_sf"/>
</dbReference>
<reference evidence="5 6" key="1">
    <citation type="submission" date="2018-06" db="EMBL/GenBank/DDBJ databases">
        <title>Genomic Encyclopedia of Type Strains, Phase IV (KMG-IV): sequencing the most valuable type-strain genomes for metagenomic binning, comparative biology and taxonomic classification.</title>
        <authorList>
            <person name="Goeker M."/>
        </authorList>
    </citation>
    <scope>NUCLEOTIDE SEQUENCE [LARGE SCALE GENOMIC DNA]</scope>
    <source>
        <strain evidence="5 6">DSM 26720</strain>
    </source>
</reference>
<comment type="caution">
    <text evidence="5">The sequence shown here is derived from an EMBL/GenBank/DDBJ whole genome shotgun (WGS) entry which is preliminary data.</text>
</comment>
<name>A0A364JUB7_9HYPH</name>
<dbReference type="SMART" id="SM00895">
    <property type="entry name" value="FCD"/>
    <property type="match status" value="1"/>
</dbReference>
<evidence type="ECO:0000256" key="1">
    <source>
        <dbReference type="ARBA" id="ARBA00023015"/>
    </source>
</evidence>
<dbReference type="PANTHER" id="PTHR43537:SF51">
    <property type="entry name" value="HTH-TYPE TRANSCRIPTIONAL REGULATOR LGOR-RELATED"/>
    <property type="match status" value="1"/>
</dbReference>
<dbReference type="Pfam" id="PF00392">
    <property type="entry name" value="GntR"/>
    <property type="match status" value="2"/>
</dbReference>
<feature type="domain" description="HTH gntR-type" evidence="4">
    <location>
        <begin position="2"/>
        <end position="71"/>
    </location>
</feature>
<organism evidence="5 6">
    <name type="scientific">Falsochrobactrum ovis</name>
    <dbReference type="NCBI Taxonomy" id="1293442"/>
    <lineage>
        <taxon>Bacteria</taxon>
        <taxon>Pseudomonadati</taxon>
        <taxon>Pseudomonadota</taxon>
        <taxon>Alphaproteobacteria</taxon>
        <taxon>Hyphomicrobiales</taxon>
        <taxon>Brucellaceae</taxon>
        <taxon>Falsochrobactrum</taxon>
    </lineage>
</organism>
<gene>
    <name evidence="5" type="ORF">C7374_10891</name>
</gene>
<accession>A0A364JUB7</accession>
<dbReference type="InterPro" id="IPR008920">
    <property type="entry name" value="TF_FadR/GntR_C"/>
</dbReference>
<dbReference type="AlphaFoldDB" id="A0A364JUB7"/>
<dbReference type="Proteomes" id="UP000249453">
    <property type="component" value="Unassembled WGS sequence"/>
</dbReference>
<dbReference type="InterPro" id="IPR000524">
    <property type="entry name" value="Tscrpt_reg_HTH_GntR"/>
</dbReference>
<dbReference type="InterPro" id="IPR011711">
    <property type="entry name" value="GntR_C"/>
</dbReference>
<dbReference type="SUPFAM" id="SSF46785">
    <property type="entry name" value="Winged helix' DNA-binding domain"/>
    <property type="match status" value="2"/>
</dbReference>
<dbReference type="Gene3D" id="1.20.120.530">
    <property type="entry name" value="GntR ligand-binding domain-like"/>
    <property type="match status" value="1"/>
</dbReference>
<dbReference type="OrthoDB" id="9799812at2"/>
<keyword evidence="1" id="KW-0805">Transcription regulation</keyword>
<proteinExistence type="predicted"/>
<dbReference type="PROSITE" id="PS50949">
    <property type="entry name" value="HTH_GNTR"/>
    <property type="match status" value="1"/>
</dbReference>
<keyword evidence="2" id="KW-0238">DNA-binding</keyword>
<dbReference type="EMBL" id="QLMK01000008">
    <property type="protein sequence ID" value="RAK27886.1"/>
    <property type="molecule type" value="Genomic_DNA"/>
</dbReference>
<dbReference type="GO" id="GO:0003677">
    <property type="term" value="F:DNA binding"/>
    <property type="evidence" value="ECO:0007669"/>
    <property type="project" value="UniProtKB-KW"/>
</dbReference>
<dbReference type="RefSeq" id="WP_111575633.1">
    <property type="nucleotide sequence ID" value="NZ_JBHEEY010000008.1"/>
</dbReference>
<evidence type="ECO:0000313" key="6">
    <source>
        <dbReference type="Proteomes" id="UP000249453"/>
    </source>
</evidence>
<keyword evidence="3" id="KW-0804">Transcription</keyword>
<dbReference type="Gene3D" id="1.10.10.10">
    <property type="entry name" value="Winged helix-like DNA-binding domain superfamily/Winged helix DNA-binding domain"/>
    <property type="match status" value="2"/>
</dbReference>
<evidence type="ECO:0000313" key="5">
    <source>
        <dbReference type="EMBL" id="RAK27886.1"/>
    </source>
</evidence>
<dbReference type="PANTHER" id="PTHR43537">
    <property type="entry name" value="TRANSCRIPTIONAL REGULATOR, GNTR FAMILY"/>
    <property type="match status" value="1"/>
</dbReference>
<dbReference type="GO" id="GO:0003700">
    <property type="term" value="F:DNA-binding transcription factor activity"/>
    <property type="evidence" value="ECO:0007669"/>
    <property type="project" value="InterPro"/>
</dbReference>
<sequence length="301" mass="35090">MARTDERFREAYNSLLCYCDSLMPGDQLPTEQGLAVHLDVSRTVVRAALQRMQTEGLIRWQGREKTLLRLPNRKDRLSVQLDPISREELERQFLDWVLRFDVPPGTALNVTEMARKFGVTPHSLQEFLASLSRFGLVRRRPRGGWKLLGFTRDYAIELSDFRMVLELHAISQLVALPNDHSIWKDLRHIKADHQALALEIDERFHDFSLLDERFHNMIGNVIRNRFAAEFQKVISLIFHYHYQWDKKLERDRNLTAIGEHLALIEALIDRDEQAALEAAKVHLRTSKQTLLSSLRNHAHST</sequence>
<evidence type="ECO:0000256" key="2">
    <source>
        <dbReference type="ARBA" id="ARBA00023125"/>
    </source>
</evidence>
<evidence type="ECO:0000256" key="3">
    <source>
        <dbReference type="ARBA" id="ARBA00023163"/>
    </source>
</evidence>
<dbReference type="PRINTS" id="PR00035">
    <property type="entry name" value="HTHGNTR"/>
</dbReference>
<protein>
    <submittedName>
        <fullName evidence="5">GntR family transcriptional regulator</fullName>
    </submittedName>
</protein>
<dbReference type="Pfam" id="PF07729">
    <property type="entry name" value="FCD"/>
    <property type="match status" value="1"/>
</dbReference>
<dbReference type="SMART" id="SM00345">
    <property type="entry name" value="HTH_GNTR"/>
    <property type="match status" value="2"/>
</dbReference>